<proteinExistence type="predicted"/>
<evidence type="ECO:0000259" key="1">
    <source>
        <dbReference type="PROSITE" id="PS50828"/>
    </source>
</evidence>
<dbReference type="PROSITE" id="PS50828">
    <property type="entry name" value="SMR"/>
    <property type="match status" value="1"/>
</dbReference>
<accession>A0A9D5AEM1</accession>
<feature type="domain" description="Smr" evidence="1">
    <location>
        <begin position="481"/>
        <end position="555"/>
    </location>
</feature>
<dbReference type="InterPro" id="IPR056254">
    <property type="entry name" value="At5g58720/SDE5-like_UBA-like"/>
</dbReference>
<dbReference type="Pfam" id="PF08590">
    <property type="entry name" value="DUF1771"/>
    <property type="match status" value="1"/>
</dbReference>
<dbReference type="InterPro" id="IPR055319">
    <property type="entry name" value="At5g58720-like"/>
</dbReference>
<organism evidence="2 3">
    <name type="scientific">Pisum sativum</name>
    <name type="common">Garden pea</name>
    <name type="synonym">Lathyrus oleraceus</name>
    <dbReference type="NCBI Taxonomy" id="3888"/>
    <lineage>
        <taxon>Eukaryota</taxon>
        <taxon>Viridiplantae</taxon>
        <taxon>Streptophyta</taxon>
        <taxon>Embryophyta</taxon>
        <taxon>Tracheophyta</taxon>
        <taxon>Spermatophyta</taxon>
        <taxon>Magnoliopsida</taxon>
        <taxon>eudicotyledons</taxon>
        <taxon>Gunneridae</taxon>
        <taxon>Pentapetalae</taxon>
        <taxon>rosids</taxon>
        <taxon>fabids</taxon>
        <taxon>Fabales</taxon>
        <taxon>Fabaceae</taxon>
        <taxon>Papilionoideae</taxon>
        <taxon>50 kb inversion clade</taxon>
        <taxon>NPAAA clade</taxon>
        <taxon>Hologalegina</taxon>
        <taxon>IRL clade</taxon>
        <taxon>Fabeae</taxon>
        <taxon>Lathyrus</taxon>
    </lineage>
</organism>
<dbReference type="Proteomes" id="UP001058974">
    <property type="component" value="Chromosome 5"/>
</dbReference>
<evidence type="ECO:0000313" key="2">
    <source>
        <dbReference type="EMBL" id="KAI5408712.1"/>
    </source>
</evidence>
<dbReference type="PANTHER" id="PTHR47676">
    <property type="entry name" value="OS01G0225100 PROTEIN"/>
    <property type="match status" value="1"/>
</dbReference>
<dbReference type="Gramene" id="Psat05G0451700-T1">
    <property type="protein sequence ID" value="KAI5408712.1"/>
    <property type="gene ID" value="KIW84_054517"/>
</dbReference>
<dbReference type="PANTHER" id="PTHR47676:SF1">
    <property type="entry name" value="SMR DOMAIN-CONTAINING PROTEIN"/>
    <property type="match status" value="1"/>
</dbReference>
<dbReference type="InterPro" id="IPR036063">
    <property type="entry name" value="Smr_dom_sf"/>
</dbReference>
<keyword evidence="3" id="KW-1185">Reference proteome</keyword>
<sequence>ILFSENLSCHSFFNNIHQRFLLQIPTFQTQNQSSTFFFSEGFCFFFSQKMKNSRKKKKQKPPKKVEENKEPKLVIEKEERKKLVLQSLVEAFSLSSIEEAVVAYDVANGDPTKASEILRRGLVDSIEDPFFSSSYSSSCSGGSNGNGGSSGLDLGSTSGSSDGFLEQICREDVVGFEGVKPKQKQKKIVAATGTVSTILGNEYVRRNSGRKKRLGIEVVDKEEAEQFLYSMLGNDCDLNLAVVRDVLCQCGYDVEKASDVLLDLAANERSSNDRNSNFKVGNNMDDTRFLVDYDHNDSLIDRRSECTSLSSEGDFSDNIWGPTSYGRNYAEVLTSSKANSHISPGCTKFELPQKVLESLFNIPKSSEHDKGTMNWRNIAKKMQSMGPGFVPCPNVAEPQQRAHTKGEEYHAFREGARQQWDSVKCYFQKAATAYTNGDRGYAAYLSDQGKEQTKVAQKADTKASHDIFVARNKGIENVITIDLHGQHVKPAMRMLKLHLLFGSYVPSVQMIRVITGCGSHGFGKSKLKQSVTKLLDKESIEWSEENRGTVLIKLNGWREFSFLDADSDSDSD</sequence>
<dbReference type="Pfam" id="PF24767">
    <property type="entry name" value="UBA_At5g58720"/>
    <property type="match status" value="1"/>
</dbReference>
<protein>
    <recommendedName>
        <fullName evidence="1">Smr domain-containing protein</fullName>
    </recommendedName>
</protein>
<reference evidence="2 3" key="1">
    <citation type="journal article" date="2022" name="Nat. Genet.">
        <title>Improved pea reference genome and pan-genome highlight genomic features and evolutionary characteristics.</title>
        <authorList>
            <person name="Yang T."/>
            <person name="Liu R."/>
            <person name="Luo Y."/>
            <person name="Hu S."/>
            <person name="Wang D."/>
            <person name="Wang C."/>
            <person name="Pandey M.K."/>
            <person name="Ge S."/>
            <person name="Xu Q."/>
            <person name="Li N."/>
            <person name="Li G."/>
            <person name="Huang Y."/>
            <person name="Saxena R.K."/>
            <person name="Ji Y."/>
            <person name="Li M."/>
            <person name="Yan X."/>
            <person name="He Y."/>
            <person name="Liu Y."/>
            <person name="Wang X."/>
            <person name="Xiang C."/>
            <person name="Varshney R.K."/>
            <person name="Ding H."/>
            <person name="Gao S."/>
            <person name="Zong X."/>
        </authorList>
    </citation>
    <scope>NUCLEOTIDE SEQUENCE [LARGE SCALE GENOMIC DNA]</scope>
    <source>
        <strain evidence="2 3">cv. Zhongwan 6</strain>
    </source>
</reference>
<name>A0A9D5AEM1_PEA</name>
<comment type="caution">
    <text evidence="2">The sequence shown here is derived from an EMBL/GenBank/DDBJ whole genome shotgun (WGS) entry which is preliminary data.</text>
</comment>
<feature type="non-terminal residue" evidence="2">
    <location>
        <position position="572"/>
    </location>
</feature>
<dbReference type="Gene3D" id="3.30.1370.110">
    <property type="match status" value="1"/>
</dbReference>
<dbReference type="SMART" id="SM01162">
    <property type="entry name" value="DUF1771"/>
    <property type="match status" value="1"/>
</dbReference>
<gene>
    <name evidence="2" type="ORF">KIW84_054517</name>
</gene>
<dbReference type="AlphaFoldDB" id="A0A9D5AEM1"/>
<dbReference type="SMART" id="SM00463">
    <property type="entry name" value="SMR"/>
    <property type="match status" value="1"/>
</dbReference>
<dbReference type="EMBL" id="JAMSHJ010000005">
    <property type="protein sequence ID" value="KAI5408712.1"/>
    <property type="molecule type" value="Genomic_DNA"/>
</dbReference>
<dbReference type="SUPFAM" id="SSF160443">
    <property type="entry name" value="SMR domain-like"/>
    <property type="match status" value="1"/>
</dbReference>
<dbReference type="InterPro" id="IPR002625">
    <property type="entry name" value="Smr_dom"/>
</dbReference>
<dbReference type="InterPro" id="IPR013899">
    <property type="entry name" value="DUF1771"/>
</dbReference>
<evidence type="ECO:0000313" key="3">
    <source>
        <dbReference type="Proteomes" id="UP001058974"/>
    </source>
</evidence>